<evidence type="ECO:0000313" key="10">
    <source>
        <dbReference type="Proteomes" id="UP000078348"/>
    </source>
</evidence>
<dbReference type="SUPFAM" id="SSF103473">
    <property type="entry name" value="MFS general substrate transporter"/>
    <property type="match status" value="1"/>
</dbReference>
<accession>A0A196SIP2</accession>
<feature type="transmembrane region" description="Helical" evidence="8">
    <location>
        <begin position="24"/>
        <end position="46"/>
    </location>
</feature>
<evidence type="ECO:0000256" key="2">
    <source>
        <dbReference type="ARBA" id="ARBA00022692"/>
    </source>
</evidence>
<keyword evidence="10" id="KW-1185">Reference proteome</keyword>
<dbReference type="Proteomes" id="UP000078348">
    <property type="component" value="Unassembled WGS sequence"/>
</dbReference>
<evidence type="ECO:0000256" key="3">
    <source>
        <dbReference type="ARBA" id="ARBA00022989"/>
    </source>
</evidence>
<keyword evidence="3 8" id="KW-1133">Transmembrane helix</keyword>
<evidence type="ECO:0000256" key="4">
    <source>
        <dbReference type="ARBA" id="ARBA00023136"/>
    </source>
</evidence>
<feature type="transmembrane region" description="Helical" evidence="8">
    <location>
        <begin position="52"/>
        <end position="78"/>
    </location>
</feature>
<dbReference type="InterPro" id="IPR010291">
    <property type="entry name" value="Ion_channel_UNC-93"/>
</dbReference>
<evidence type="ECO:0000313" key="9">
    <source>
        <dbReference type="EMBL" id="OAO15814.1"/>
    </source>
</evidence>
<sequence>MDISGTITPEKTKDSIDKLRMRNVFLLSIAFGIDFFGTNAFMNFAVPILGNLGSICMSIVCFVNVFSNFLVPSVISWFGSPEKSLLWCIAWYMIYVGHFCFIWTPLQYVVCTIHGFCSAITFASQGVILGNNSTDENRGKNSGIFISIYMFGSALGSFAAGYFVKIFNVTHDYHDGWNGGNSLFFLFLGIAAGLATIPIAFIRHYDPNENESQKNLLEAELTPSDPEAAMSTAPTAPVEGQSSVWKILEDMKKVLLCALSPRMALLLCMLFYLGYQQVFMMSMFTRQILDLKTVGPLMGLYSIVDVVFSFIWGWLSDRYGHVTVVTAGVVAGVVGMVVSWFANAEQNWLIYATGVIMAISDAGLQTECLSTVNQYFSHDRTNANSVFRMMQSLGFAVSLVIMPLFISSGSHQSSPAQYLIELILVFVLCVCAYIGYLVFMCKEKKNSF</sequence>
<keyword evidence="4 8" id="KW-0472">Membrane</keyword>
<feature type="transmembrane region" description="Helical" evidence="8">
    <location>
        <begin position="385"/>
        <end position="406"/>
    </location>
</feature>
<protein>
    <recommendedName>
        <fullName evidence="6">UNC93-like protein MFSD11</fullName>
    </recommendedName>
    <alternativeName>
        <fullName evidence="7">Major facilitator superfamily domain-containing protein 11</fullName>
    </alternativeName>
</protein>
<dbReference type="AlphaFoldDB" id="A0A196SIP2"/>
<feature type="transmembrane region" description="Helical" evidence="8">
    <location>
        <begin position="348"/>
        <end position="364"/>
    </location>
</feature>
<name>A0A196SIP2_BLAHN</name>
<dbReference type="GO" id="GO:0016020">
    <property type="term" value="C:membrane"/>
    <property type="evidence" value="ECO:0007669"/>
    <property type="project" value="UniProtKB-SubCell"/>
</dbReference>
<comment type="subcellular location">
    <subcellularLocation>
        <location evidence="1">Membrane</location>
        <topology evidence="1">Multi-pass membrane protein</topology>
    </subcellularLocation>
</comment>
<feature type="transmembrane region" description="Helical" evidence="8">
    <location>
        <begin position="322"/>
        <end position="342"/>
    </location>
</feature>
<keyword evidence="5" id="KW-0325">Glycoprotein</keyword>
<proteinExistence type="predicted"/>
<dbReference type="PANTHER" id="PTHR23294">
    <property type="entry name" value="ET TRANSLATION PRODUCT-RELATED"/>
    <property type="match status" value="1"/>
</dbReference>
<feature type="transmembrane region" description="Helical" evidence="8">
    <location>
        <begin position="143"/>
        <end position="163"/>
    </location>
</feature>
<evidence type="ECO:0000256" key="5">
    <source>
        <dbReference type="ARBA" id="ARBA00023180"/>
    </source>
</evidence>
<dbReference type="Gene3D" id="1.20.1250.20">
    <property type="entry name" value="MFS general substrate transporter like domains"/>
    <property type="match status" value="2"/>
</dbReference>
<dbReference type="OrthoDB" id="73498at2759"/>
<dbReference type="PANTHER" id="PTHR23294:SF0">
    <property type="entry name" value="UNC93-LIKE PROTEIN MFSD11"/>
    <property type="match status" value="1"/>
</dbReference>
<dbReference type="STRING" id="478820.A0A196SIP2"/>
<evidence type="ECO:0000256" key="6">
    <source>
        <dbReference type="ARBA" id="ARBA00040302"/>
    </source>
</evidence>
<dbReference type="Pfam" id="PF05978">
    <property type="entry name" value="UNC-93"/>
    <property type="match status" value="1"/>
</dbReference>
<evidence type="ECO:0000256" key="7">
    <source>
        <dbReference type="ARBA" id="ARBA00041910"/>
    </source>
</evidence>
<dbReference type="EMBL" id="LXWW01000116">
    <property type="protein sequence ID" value="OAO15814.1"/>
    <property type="molecule type" value="Genomic_DNA"/>
</dbReference>
<comment type="caution">
    <text evidence="9">The sequence shown here is derived from an EMBL/GenBank/DDBJ whole genome shotgun (WGS) entry which is preliminary data.</text>
</comment>
<evidence type="ECO:0000256" key="8">
    <source>
        <dbReference type="SAM" id="Phobius"/>
    </source>
</evidence>
<feature type="transmembrane region" description="Helical" evidence="8">
    <location>
        <begin position="254"/>
        <end position="275"/>
    </location>
</feature>
<dbReference type="InterPro" id="IPR051617">
    <property type="entry name" value="UNC-93-like_regulator"/>
</dbReference>
<feature type="transmembrane region" description="Helical" evidence="8">
    <location>
        <begin position="295"/>
        <end position="315"/>
    </location>
</feature>
<dbReference type="InterPro" id="IPR036259">
    <property type="entry name" value="MFS_trans_sf"/>
</dbReference>
<feature type="transmembrane region" description="Helical" evidence="8">
    <location>
        <begin position="418"/>
        <end position="439"/>
    </location>
</feature>
<evidence type="ECO:0000256" key="1">
    <source>
        <dbReference type="ARBA" id="ARBA00004141"/>
    </source>
</evidence>
<feature type="transmembrane region" description="Helical" evidence="8">
    <location>
        <begin position="85"/>
        <end position="106"/>
    </location>
</feature>
<gene>
    <name evidence="9" type="ORF">AV274_2455</name>
</gene>
<keyword evidence="2 8" id="KW-0812">Transmembrane</keyword>
<reference evidence="9 10" key="1">
    <citation type="submission" date="2016-05" db="EMBL/GenBank/DDBJ databases">
        <title>Nuclear genome of Blastocystis sp. subtype 1 NandII.</title>
        <authorList>
            <person name="Gentekaki E."/>
            <person name="Curtis B."/>
            <person name="Stairs C."/>
            <person name="Eme L."/>
            <person name="Herman E."/>
            <person name="Klimes V."/>
            <person name="Arias M.C."/>
            <person name="Elias M."/>
            <person name="Hilliou F."/>
            <person name="Klute M."/>
            <person name="Malik S.-B."/>
            <person name="Pightling A."/>
            <person name="Rachubinski R."/>
            <person name="Salas D."/>
            <person name="Schlacht A."/>
            <person name="Suga H."/>
            <person name="Archibald J."/>
            <person name="Ball S.G."/>
            <person name="Clark G."/>
            <person name="Dacks J."/>
            <person name="Van Der Giezen M."/>
            <person name="Tsaousis A."/>
            <person name="Roger A."/>
        </authorList>
    </citation>
    <scope>NUCLEOTIDE SEQUENCE [LARGE SCALE GENOMIC DNA]</scope>
    <source>
        <strain evidence="10">ATCC 50177 / NandII</strain>
    </source>
</reference>
<feature type="transmembrane region" description="Helical" evidence="8">
    <location>
        <begin position="112"/>
        <end position="131"/>
    </location>
</feature>
<organism evidence="9 10">
    <name type="scientific">Blastocystis sp. subtype 1 (strain ATCC 50177 / NandII)</name>
    <dbReference type="NCBI Taxonomy" id="478820"/>
    <lineage>
        <taxon>Eukaryota</taxon>
        <taxon>Sar</taxon>
        <taxon>Stramenopiles</taxon>
        <taxon>Bigyra</taxon>
        <taxon>Opalozoa</taxon>
        <taxon>Opalinata</taxon>
        <taxon>Blastocystidae</taxon>
        <taxon>Blastocystis</taxon>
    </lineage>
</organism>
<feature type="transmembrane region" description="Helical" evidence="8">
    <location>
        <begin position="183"/>
        <end position="202"/>
    </location>
</feature>